<feature type="domain" description="F-box" evidence="1">
    <location>
        <begin position="3"/>
        <end position="49"/>
    </location>
</feature>
<dbReference type="PANTHER" id="PTHR31672">
    <property type="entry name" value="BNACNNG10540D PROTEIN"/>
    <property type="match status" value="1"/>
</dbReference>
<accession>A0A6D2HB37</accession>
<evidence type="ECO:0000313" key="2">
    <source>
        <dbReference type="EMBL" id="CAA7012856.1"/>
    </source>
</evidence>
<dbReference type="InterPro" id="IPR050796">
    <property type="entry name" value="SCF_F-box_component"/>
</dbReference>
<dbReference type="PANTHER" id="PTHR31672:SF13">
    <property type="entry name" value="F-BOX PROTEIN CPR30-LIKE"/>
    <property type="match status" value="1"/>
</dbReference>
<keyword evidence="3" id="KW-1185">Reference proteome</keyword>
<dbReference type="EMBL" id="CACVBM020000011">
    <property type="protein sequence ID" value="CAA7012856.1"/>
    <property type="molecule type" value="Genomic_DNA"/>
</dbReference>
<name>A0A6D2HB37_9BRAS</name>
<dbReference type="OrthoDB" id="1867629at2759"/>
<evidence type="ECO:0000259" key="1">
    <source>
        <dbReference type="PROSITE" id="PS50181"/>
    </source>
</evidence>
<evidence type="ECO:0000313" key="3">
    <source>
        <dbReference type="Proteomes" id="UP000467841"/>
    </source>
</evidence>
<dbReference type="AlphaFoldDB" id="A0A6D2HB37"/>
<dbReference type="SMART" id="SM00256">
    <property type="entry name" value="FBOX"/>
    <property type="match status" value="1"/>
</dbReference>
<dbReference type="InterPro" id="IPR001810">
    <property type="entry name" value="F-box_dom"/>
</dbReference>
<dbReference type="InterPro" id="IPR006527">
    <property type="entry name" value="F-box-assoc_dom_typ1"/>
</dbReference>
<comment type="caution">
    <text evidence="2">The sequence shown here is derived from an EMBL/GenBank/DDBJ whole genome shotgun (WGS) entry which is preliminary data.</text>
</comment>
<proteinExistence type="predicted"/>
<dbReference type="Gene3D" id="1.20.1280.50">
    <property type="match status" value="1"/>
</dbReference>
<dbReference type="InterPro" id="IPR036047">
    <property type="entry name" value="F-box-like_dom_sf"/>
</dbReference>
<dbReference type="NCBIfam" id="TIGR01640">
    <property type="entry name" value="F_box_assoc_1"/>
    <property type="match status" value="1"/>
</dbReference>
<dbReference type="SUPFAM" id="SSF50965">
    <property type="entry name" value="Galactose oxidase, central domain"/>
    <property type="match status" value="1"/>
</dbReference>
<sequence length="367" mass="42329">MASIERRDLPSDLIEEILSRVPAKSVARSRSTSKEWNTLLKSVSFAKKHSANAPSEESLFIMLMDYRVFILKVNLHGINDGYAPSAKLGHQFNLKDPKISEVDRQVHIHNVFHCDGLLLCTTMDNRFVVWNPCLGETNWIKPRERYKMTDYYALGYDKDKSYKILRVDRQDNDMTTKNEYEVYDLTSNSWRVLGVATDWVLDKHRRGICVKGNTYLVATRRQFGDFLLSFDFSTEMFQSRYFPYPFPFGNASLSVVGEEEQICLSGTTLSPHVRSGDFKVLVATTSSVGTRMSWTNSIAALYRNPKDKSYNVYNFFQGMSFLADEQNNVVVYLSLDNVLHVVGDEPMIITHKWRILVEFPYHLAQFL</sequence>
<dbReference type="Pfam" id="PF00646">
    <property type="entry name" value="F-box"/>
    <property type="match status" value="1"/>
</dbReference>
<gene>
    <name evidence="2" type="ORF">MERR_LOCUS90</name>
</gene>
<dbReference type="Pfam" id="PF07734">
    <property type="entry name" value="FBA_1"/>
    <property type="match status" value="1"/>
</dbReference>
<protein>
    <recommendedName>
        <fullName evidence="1">F-box domain-containing protein</fullName>
    </recommendedName>
</protein>
<organism evidence="2 3">
    <name type="scientific">Microthlaspi erraticum</name>
    <dbReference type="NCBI Taxonomy" id="1685480"/>
    <lineage>
        <taxon>Eukaryota</taxon>
        <taxon>Viridiplantae</taxon>
        <taxon>Streptophyta</taxon>
        <taxon>Embryophyta</taxon>
        <taxon>Tracheophyta</taxon>
        <taxon>Spermatophyta</taxon>
        <taxon>Magnoliopsida</taxon>
        <taxon>eudicotyledons</taxon>
        <taxon>Gunneridae</taxon>
        <taxon>Pentapetalae</taxon>
        <taxon>rosids</taxon>
        <taxon>malvids</taxon>
        <taxon>Brassicales</taxon>
        <taxon>Brassicaceae</taxon>
        <taxon>Coluteocarpeae</taxon>
        <taxon>Microthlaspi</taxon>
    </lineage>
</organism>
<dbReference type="SUPFAM" id="SSF81383">
    <property type="entry name" value="F-box domain"/>
    <property type="match status" value="1"/>
</dbReference>
<dbReference type="CDD" id="cd22157">
    <property type="entry name" value="F-box_AtFBW1-like"/>
    <property type="match status" value="1"/>
</dbReference>
<dbReference type="InterPro" id="IPR017451">
    <property type="entry name" value="F-box-assoc_interact_dom"/>
</dbReference>
<dbReference type="Proteomes" id="UP000467841">
    <property type="component" value="Unassembled WGS sequence"/>
</dbReference>
<dbReference type="PROSITE" id="PS50181">
    <property type="entry name" value="FBOX"/>
    <property type="match status" value="1"/>
</dbReference>
<reference evidence="2" key="1">
    <citation type="submission" date="2020-01" db="EMBL/GenBank/DDBJ databases">
        <authorList>
            <person name="Mishra B."/>
        </authorList>
    </citation>
    <scope>NUCLEOTIDE SEQUENCE [LARGE SCALE GENOMIC DNA]</scope>
</reference>
<dbReference type="InterPro" id="IPR011043">
    <property type="entry name" value="Gal_Oxase/kelch_b-propeller"/>
</dbReference>